<evidence type="ECO:0000256" key="2">
    <source>
        <dbReference type="ARBA" id="ARBA00022679"/>
    </source>
</evidence>
<accession>A0A433QID4</accession>
<gene>
    <name evidence="9" type="ORF">BC938DRAFT_480513</name>
</gene>
<dbReference type="CDD" id="cd23805">
    <property type="entry name" value="UBCc_UBE2T"/>
    <property type="match status" value="1"/>
</dbReference>
<dbReference type="Gene3D" id="3.10.110.10">
    <property type="entry name" value="Ubiquitin Conjugating Enzyme"/>
    <property type="match status" value="1"/>
</dbReference>
<feature type="compositionally biased region" description="Low complexity" evidence="7">
    <location>
        <begin position="185"/>
        <end position="198"/>
    </location>
</feature>
<dbReference type="FunFam" id="3.10.110.10:FF:000041">
    <property type="entry name" value="Ubiquitin-conjugating enzyme E2 T"/>
    <property type="match status" value="1"/>
</dbReference>
<feature type="compositionally biased region" description="Low complexity" evidence="7">
    <location>
        <begin position="276"/>
        <end position="286"/>
    </location>
</feature>
<evidence type="ECO:0000256" key="6">
    <source>
        <dbReference type="PROSITE-ProRule" id="PRU10133"/>
    </source>
</evidence>
<dbReference type="Proteomes" id="UP000274822">
    <property type="component" value="Unassembled WGS sequence"/>
</dbReference>
<dbReference type="InterPro" id="IPR000608">
    <property type="entry name" value="UBC"/>
</dbReference>
<dbReference type="InterPro" id="IPR016135">
    <property type="entry name" value="UBQ-conjugating_enzyme/RWD"/>
</dbReference>
<dbReference type="AlphaFoldDB" id="A0A433QID4"/>
<feature type="region of interest" description="Disordered" evidence="7">
    <location>
        <begin position="262"/>
        <end position="286"/>
    </location>
</feature>
<evidence type="ECO:0000256" key="4">
    <source>
        <dbReference type="ARBA" id="ARBA00022786"/>
    </source>
</evidence>
<keyword evidence="5" id="KW-0067">ATP-binding</keyword>
<keyword evidence="4" id="KW-0833">Ubl conjugation pathway</keyword>
<reference evidence="9 10" key="1">
    <citation type="journal article" date="2018" name="New Phytol.">
        <title>Phylogenomics of Endogonaceae and evolution of mycorrhizas within Mucoromycota.</title>
        <authorList>
            <person name="Chang Y."/>
            <person name="Desiro A."/>
            <person name="Na H."/>
            <person name="Sandor L."/>
            <person name="Lipzen A."/>
            <person name="Clum A."/>
            <person name="Barry K."/>
            <person name="Grigoriev I.V."/>
            <person name="Martin F.M."/>
            <person name="Stajich J.E."/>
            <person name="Smith M.E."/>
            <person name="Bonito G."/>
            <person name="Spatafora J.W."/>
        </authorList>
    </citation>
    <scope>NUCLEOTIDE SEQUENCE [LARGE SCALE GENOMIC DNA]</scope>
    <source>
        <strain evidence="9 10">AD002</strain>
    </source>
</reference>
<dbReference type="Pfam" id="PF00179">
    <property type="entry name" value="UQ_con"/>
    <property type="match status" value="1"/>
</dbReference>
<keyword evidence="2" id="KW-0808">Transferase</keyword>
<sequence>MSALNLPSRVKRELEILDRDLPQGIICYPVDDNCSHFSAQIKGTKGTPYEGGTFKLDIQITSSYPIQPPKVQFVTPIYHPNIDSGGRICLDILKLPPMGSWKPSINISTVLISLSVLMGDPNPDDPLDVDIAKEYKENRTLFVQKARESTLKNAVERSGKPTEPITSSLESQSIEASTSSSSTFASSLSSIPSLDPSPSKFPTDAHKLAHKIDTPTEDAEPPATSSYFLTATLSSSLTPGPSTPSTSNLKLSLSKKKLLSRSHSGSTIASMSPASTLTTPTPVSQPVVPTATVETALSARDGDSSVSATIAISTIPSKQATVLSDEDSENACHHATKPDAAIQMPKSELPELKPCALRDDNAPATSSSTVSLKKMTAPTTVSLKKAVVPVTVSGEDKENACQPATSVMPPPVKAIGPIGPRASMMPLVATAPALVGSERKRKLLKIKRKEPVVVAAGTSASEVVEEGEEMKRLRRNE</sequence>
<dbReference type="EC" id="2.3.2.23" evidence="1"/>
<dbReference type="PROSITE" id="PS50127">
    <property type="entry name" value="UBC_2"/>
    <property type="match status" value="1"/>
</dbReference>
<dbReference type="GO" id="GO:0061631">
    <property type="term" value="F:ubiquitin conjugating enzyme activity"/>
    <property type="evidence" value="ECO:0007669"/>
    <property type="project" value="UniProtKB-EC"/>
</dbReference>
<dbReference type="SMART" id="SM00212">
    <property type="entry name" value="UBCc"/>
    <property type="match status" value="1"/>
</dbReference>
<name>A0A433QID4_9FUNG</name>
<keyword evidence="3" id="KW-0547">Nucleotide-binding</keyword>
<evidence type="ECO:0000313" key="9">
    <source>
        <dbReference type="EMBL" id="RUS29562.1"/>
    </source>
</evidence>
<dbReference type="GO" id="GO:0005524">
    <property type="term" value="F:ATP binding"/>
    <property type="evidence" value="ECO:0007669"/>
    <property type="project" value="UniProtKB-KW"/>
</dbReference>
<evidence type="ECO:0000259" key="8">
    <source>
        <dbReference type="PROSITE" id="PS50127"/>
    </source>
</evidence>
<evidence type="ECO:0000256" key="1">
    <source>
        <dbReference type="ARBA" id="ARBA00012486"/>
    </source>
</evidence>
<dbReference type="InterPro" id="IPR023313">
    <property type="entry name" value="UBQ-conjugating_AS"/>
</dbReference>
<protein>
    <recommendedName>
        <fullName evidence="1">E2 ubiquitin-conjugating enzyme</fullName>
        <ecNumber evidence="1">2.3.2.23</ecNumber>
    </recommendedName>
</protein>
<comment type="caution">
    <text evidence="9">The sequence shown here is derived from an EMBL/GenBank/DDBJ whole genome shotgun (WGS) entry which is preliminary data.</text>
</comment>
<dbReference type="PROSITE" id="PS00183">
    <property type="entry name" value="UBC_1"/>
    <property type="match status" value="1"/>
</dbReference>
<feature type="compositionally biased region" description="Basic and acidic residues" evidence="7">
    <location>
        <begin position="150"/>
        <end position="160"/>
    </location>
</feature>
<feature type="active site" description="Glycyl thioester intermediate" evidence="6">
    <location>
        <position position="89"/>
    </location>
</feature>
<dbReference type="PANTHER" id="PTHR24068">
    <property type="entry name" value="UBIQUITIN-CONJUGATING ENZYME E2"/>
    <property type="match status" value="1"/>
</dbReference>
<organism evidence="9 10">
    <name type="scientific">Jimgerdemannia flammicorona</name>
    <dbReference type="NCBI Taxonomy" id="994334"/>
    <lineage>
        <taxon>Eukaryota</taxon>
        <taxon>Fungi</taxon>
        <taxon>Fungi incertae sedis</taxon>
        <taxon>Mucoromycota</taxon>
        <taxon>Mucoromycotina</taxon>
        <taxon>Endogonomycetes</taxon>
        <taxon>Endogonales</taxon>
        <taxon>Endogonaceae</taxon>
        <taxon>Jimgerdemannia</taxon>
    </lineage>
</organism>
<feature type="region of interest" description="Disordered" evidence="7">
    <location>
        <begin position="457"/>
        <end position="477"/>
    </location>
</feature>
<dbReference type="EMBL" id="RBNJ01005009">
    <property type="protein sequence ID" value="RUS29562.1"/>
    <property type="molecule type" value="Genomic_DNA"/>
</dbReference>
<feature type="domain" description="UBC core" evidence="8">
    <location>
        <begin position="5"/>
        <end position="155"/>
    </location>
</feature>
<feature type="region of interest" description="Disordered" evidence="7">
    <location>
        <begin position="185"/>
        <end position="204"/>
    </location>
</feature>
<evidence type="ECO:0000313" key="10">
    <source>
        <dbReference type="Proteomes" id="UP000274822"/>
    </source>
</evidence>
<keyword evidence="10" id="KW-1185">Reference proteome</keyword>
<evidence type="ECO:0000256" key="7">
    <source>
        <dbReference type="SAM" id="MobiDB-lite"/>
    </source>
</evidence>
<dbReference type="SUPFAM" id="SSF54495">
    <property type="entry name" value="UBC-like"/>
    <property type="match status" value="1"/>
</dbReference>
<evidence type="ECO:0000256" key="5">
    <source>
        <dbReference type="ARBA" id="ARBA00022840"/>
    </source>
</evidence>
<evidence type="ECO:0000256" key="3">
    <source>
        <dbReference type="ARBA" id="ARBA00022741"/>
    </source>
</evidence>
<proteinExistence type="predicted"/>
<feature type="region of interest" description="Disordered" evidence="7">
    <location>
        <begin position="150"/>
        <end position="174"/>
    </location>
</feature>